<reference evidence="1" key="1">
    <citation type="submission" date="2019-08" db="EMBL/GenBank/DDBJ databases">
        <authorList>
            <person name="Kucharzyk K."/>
            <person name="Murdoch R.W."/>
            <person name="Higgins S."/>
            <person name="Loffler F."/>
        </authorList>
    </citation>
    <scope>NUCLEOTIDE SEQUENCE</scope>
</reference>
<proteinExistence type="predicted"/>
<organism evidence="1">
    <name type="scientific">bioreactor metagenome</name>
    <dbReference type="NCBI Taxonomy" id="1076179"/>
    <lineage>
        <taxon>unclassified sequences</taxon>
        <taxon>metagenomes</taxon>
        <taxon>ecological metagenomes</taxon>
    </lineage>
</organism>
<sequence>MNEVGEIRFGVEDQISQFASGLVERSKIRRGHTVADQRQQMAKQTVGDAADLAQQADEVGLIDTKAQGTGRSGFNVVAFIHDQVLIIGQHPAAGDHVGQEQGMVDDQNVC</sequence>
<dbReference type="AlphaFoldDB" id="A0A645I3F5"/>
<comment type="caution">
    <text evidence="1">The sequence shown here is derived from an EMBL/GenBank/DDBJ whole genome shotgun (WGS) entry which is preliminary data.</text>
</comment>
<accession>A0A645I3F5</accession>
<evidence type="ECO:0000313" key="1">
    <source>
        <dbReference type="EMBL" id="MPN44989.1"/>
    </source>
</evidence>
<protein>
    <submittedName>
        <fullName evidence="1">Uncharacterized protein</fullName>
    </submittedName>
</protein>
<dbReference type="EMBL" id="VSSQ01104551">
    <property type="protein sequence ID" value="MPN44989.1"/>
    <property type="molecule type" value="Genomic_DNA"/>
</dbReference>
<name>A0A645I3F5_9ZZZZ</name>
<gene>
    <name evidence="1" type="ORF">SDC9_192556</name>
</gene>